<dbReference type="Proteomes" id="UP000729182">
    <property type="component" value="Unassembled WGS sequence"/>
</dbReference>
<organism evidence="1">
    <name type="scientific">Streptococcus pneumoniae</name>
    <dbReference type="NCBI Taxonomy" id="1313"/>
    <lineage>
        <taxon>Bacteria</taxon>
        <taxon>Bacillati</taxon>
        <taxon>Bacillota</taxon>
        <taxon>Bacilli</taxon>
        <taxon>Lactobacillales</taxon>
        <taxon>Streptococcaceae</taxon>
        <taxon>Streptococcus</taxon>
    </lineage>
</organism>
<dbReference type="EMBL" id="LK020685">
    <property type="protein sequence ID" value="CDQ29974.1"/>
    <property type="molecule type" value="Genomic_DNA"/>
</dbReference>
<proteinExistence type="predicted"/>
<sequence length="166" mass="20128">MKNERRERWTQLSSQRMSRVLWTIELIANLSSHNYEYKDEWLGYLFDSIKQKGDEIKEVFQNPTDALSNKLISEFEFPKEMFRSQPSPKELKFKNVAERRITKLYKEMNYFSRLANTKNYTYDSIDVDFLFDCYSNKYYELVSWFPPFIKDRVCNDINVADFPSER</sequence>
<protein>
    <submittedName>
        <fullName evidence="1">Putative integrative and conjugative element protein</fullName>
    </submittedName>
</protein>
<gene>
    <name evidence="2" type="ORF">GM535_04745</name>
</gene>
<reference evidence="1" key="2">
    <citation type="submission" date="2014-10" db="EMBL/GenBank/DDBJ databases">
        <title>Contrasting mechanisms driving short-term and long-term diversification of pneumococci.</title>
        <authorList>
            <person name="Croucher N.J."/>
            <person name="Coupland P.C."/>
            <person name="Stevenson A.E."/>
            <person name="Callendrello A."/>
            <person name="Bentley S.D."/>
            <person name="Hanage W.P."/>
        </authorList>
    </citation>
    <scope>NUCLEOTIDE SEQUENCE</scope>
    <source>
        <strain evidence="1">R34-3184</strain>
    </source>
</reference>
<reference evidence="1" key="1">
    <citation type="submission" date="2014-04" db="EMBL/GenBank/DDBJ databases">
        <authorList>
            <person name="Croucher N."/>
        </authorList>
    </citation>
    <scope>NUCLEOTIDE SEQUENCE</scope>
    <source>
        <strain evidence="1">R34-3184</strain>
    </source>
</reference>
<accession>A0A098ANA2</accession>
<dbReference type="EMBL" id="WNHN01000013">
    <property type="protein sequence ID" value="MTV76619.1"/>
    <property type="molecule type" value="Genomic_DNA"/>
</dbReference>
<reference evidence="2" key="3">
    <citation type="submission" date="2019-11" db="EMBL/GenBank/DDBJ databases">
        <title>Growth characteristics of pneumococcus vary with the chemical composition of the capsule and with environmental conditions.</title>
        <authorList>
            <person name="Tothpal A."/>
            <person name="Desobry K."/>
            <person name="Joshi S."/>
            <person name="Wyllie A.L."/>
            <person name="Weinberger D.M."/>
        </authorList>
    </citation>
    <scope>NUCLEOTIDE SEQUENCE</scope>
    <source>
        <strain evidence="2">Pnumococcus10A</strain>
    </source>
</reference>
<evidence type="ECO:0000313" key="2">
    <source>
        <dbReference type="EMBL" id="MTV76619.1"/>
    </source>
</evidence>
<evidence type="ECO:0000313" key="1">
    <source>
        <dbReference type="EMBL" id="CDQ29974.1"/>
    </source>
</evidence>
<dbReference type="AlphaFoldDB" id="A0A098ANA2"/>
<dbReference type="RefSeq" id="WP_000787377.1">
    <property type="nucleotide sequence ID" value="NZ_CDQE01000007.1"/>
</dbReference>
<name>A0A098ANA2_STREE</name>